<keyword evidence="2" id="KW-0732">Signal</keyword>
<gene>
    <name evidence="3" type="ORF">AWB66_00942</name>
</gene>
<keyword evidence="4" id="KW-1185">Reference proteome</keyword>
<reference evidence="3" key="1">
    <citation type="submission" date="2016-01" db="EMBL/GenBank/DDBJ databases">
        <authorList>
            <person name="Peeters Charlotte."/>
        </authorList>
    </citation>
    <scope>NUCLEOTIDE SEQUENCE</scope>
    <source>
        <strain evidence="3">LMG 22936</strain>
    </source>
</reference>
<evidence type="ECO:0000256" key="1">
    <source>
        <dbReference type="SAM" id="MobiDB-lite"/>
    </source>
</evidence>
<evidence type="ECO:0000256" key="2">
    <source>
        <dbReference type="SAM" id="SignalP"/>
    </source>
</evidence>
<name>A0A158FIJ8_9BURK</name>
<feature type="compositionally biased region" description="Polar residues" evidence="1">
    <location>
        <begin position="60"/>
        <end position="70"/>
    </location>
</feature>
<organism evidence="3 4">
    <name type="scientific">Caballeronia telluris</name>
    <dbReference type="NCBI Taxonomy" id="326475"/>
    <lineage>
        <taxon>Bacteria</taxon>
        <taxon>Pseudomonadati</taxon>
        <taxon>Pseudomonadota</taxon>
        <taxon>Betaproteobacteria</taxon>
        <taxon>Burkholderiales</taxon>
        <taxon>Burkholderiaceae</taxon>
        <taxon>Caballeronia</taxon>
    </lineage>
</organism>
<accession>A0A158FIJ8</accession>
<proteinExistence type="predicted"/>
<dbReference type="AlphaFoldDB" id="A0A158FIJ8"/>
<evidence type="ECO:0000313" key="4">
    <source>
        <dbReference type="Proteomes" id="UP000054717"/>
    </source>
</evidence>
<feature type="signal peptide" evidence="2">
    <location>
        <begin position="1"/>
        <end position="20"/>
    </location>
</feature>
<protein>
    <recommendedName>
        <fullName evidence="5">Lipoprotein</fullName>
    </recommendedName>
</protein>
<dbReference type="RefSeq" id="WP_125469659.1">
    <property type="nucleotide sequence ID" value="NZ_FCNZ02000003.1"/>
</dbReference>
<dbReference type="EMBL" id="FCNZ02000003">
    <property type="protein sequence ID" value="SAL19527.1"/>
    <property type="molecule type" value="Genomic_DNA"/>
</dbReference>
<dbReference type="Proteomes" id="UP000054717">
    <property type="component" value="Unassembled WGS sequence"/>
</dbReference>
<feature type="region of interest" description="Disordered" evidence="1">
    <location>
        <begin position="49"/>
        <end position="70"/>
    </location>
</feature>
<sequence length="70" mass="7245">MKFKLAAALVLAMLSLTANAETRCGIITNALPGGNLTLDDRDTSCQLDADGVPDKCPQPSRVNNADGSLA</sequence>
<dbReference type="STRING" id="326475.AWB66_00942"/>
<comment type="caution">
    <text evidence="3">The sequence shown here is derived from an EMBL/GenBank/DDBJ whole genome shotgun (WGS) entry which is preliminary data.</text>
</comment>
<evidence type="ECO:0008006" key="5">
    <source>
        <dbReference type="Google" id="ProtNLM"/>
    </source>
</evidence>
<evidence type="ECO:0000313" key="3">
    <source>
        <dbReference type="EMBL" id="SAL19527.1"/>
    </source>
</evidence>
<feature type="chain" id="PRO_5011120743" description="Lipoprotein" evidence="2">
    <location>
        <begin position="21"/>
        <end position="70"/>
    </location>
</feature>